<dbReference type="OrthoDB" id="2594680at2"/>
<dbReference type="EMBL" id="BQNJ01000001">
    <property type="protein sequence ID" value="GKH00701.1"/>
    <property type="molecule type" value="Genomic_DNA"/>
</dbReference>
<dbReference type="EMBL" id="WNME01000009">
    <property type="protein sequence ID" value="MUB64302.1"/>
    <property type="molecule type" value="Genomic_DNA"/>
</dbReference>
<reference evidence="4 6" key="2">
    <citation type="submission" date="2019-09" db="EMBL/GenBank/DDBJ databases">
        <title>Draft genome sequencing of Hungatella hathewayi 123Y-2.</title>
        <authorList>
            <person name="Lv Q."/>
            <person name="Li S."/>
        </authorList>
    </citation>
    <scope>NUCLEOTIDE SEQUENCE [LARGE SCALE GENOMIC DNA]</scope>
    <source>
        <strain evidence="4 6">123Y-2</strain>
    </source>
</reference>
<reference evidence="2 5" key="1">
    <citation type="submission" date="2015-09" db="EMBL/GenBank/DDBJ databases">
        <authorList>
            <consortium name="Pathogen Informatics"/>
        </authorList>
    </citation>
    <scope>NUCLEOTIDE SEQUENCE [LARGE SCALE GENOMIC DNA]</scope>
    <source>
        <strain evidence="2 5">2789STDY5608850</strain>
    </source>
</reference>
<dbReference type="Proteomes" id="UP000434223">
    <property type="component" value="Unassembled WGS sequence"/>
</dbReference>
<protein>
    <recommendedName>
        <fullName evidence="1">Large polyvalent protein associated domain-containing protein</fullName>
    </recommendedName>
</protein>
<evidence type="ECO:0000313" key="5">
    <source>
        <dbReference type="Proteomes" id="UP000095651"/>
    </source>
</evidence>
<reference evidence="3" key="3">
    <citation type="submission" date="2022-01" db="EMBL/GenBank/DDBJ databases">
        <title>Novel bile acid biosynthetic pathways are enriched in the microbiome of centenarians.</title>
        <authorList>
            <person name="Sato Y."/>
            <person name="Atarashi K."/>
            <person name="Plichta R.D."/>
            <person name="Arai Y."/>
            <person name="Sasajima S."/>
            <person name="Kearney M.S."/>
            <person name="Suda W."/>
            <person name="Takeshita K."/>
            <person name="Sasaki T."/>
            <person name="Okamoto S."/>
            <person name="Skelly N.A."/>
            <person name="Okamura Y."/>
            <person name="Vlamakis H."/>
            <person name="Li Y."/>
            <person name="Tanoue T."/>
            <person name="Takei H."/>
            <person name="Nittono H."/>
            <person name="Narushima S."/>
            <person name="Irie J."/>
            <person name="Itoh H."/>
            <person name="Moriya K."/>
            <person name="Sugiura Y."/>
            <person name="Suematsu M."/>
            <person name="Moritoki N."/>
            <person name="Shibata S."/>
            <person name="Littman R.D."/>
            <person name="Fischbach A.M."/>
            <person name="Uwamino Y."/>
            <person name="Inoue T."/>
            <person name="Honda A."/>
            <person name="Hattori M."/>
            <person name="Murai T."/>
            <person name="Xavier J.R."/>
            <person name="Hirose N."/>
            <person name="Honda K."/>
        </authorList>
    </citation>
    <scope>NUCLEOTIDE SEQUENCE</scope>
    <source>
        <strain evidence="3">CE91-St55</strain>
    </source>
</reference>
<dbReference type="Pfam" id="PF18843">
    <property type="entry name" value="LPD28"/>
    <property type="match status" value="1"/>
</dbReference>
<dbReference type="AlphaFoldDB" id="A0A174BPM5"/>
<gene>
    <name evidence="3" type="ORF">CE91St55_26820</name>
    <name evidence="2" type="ORF">ERS852407_01645</name>
    <name evidence="4" type="ORF">GNE07_14695</name>
</gene>
<dbReference type="Proteomes" id="UP000095651">
    <property type="component" value="Unassembled WGS sequence"/>
</dbReference>
<evidence type="ECO:0000313" key="4">
    <source>
        <dbReference type="EMBL" id="MUB64302.1"/>
    </source>
</evidence>
<name>A0A174BPM5_9FIRM</name>
<evidence type="ECO:0000259" key="1">
    <source>
        <dbReference type="Pfam" id="PF18843"/>
    </source>
</evidence>
<proteinExistence type="predicted"/>
<evidence type="ECO:0000313" key="6">
    <source>
        <dbReference type="Proteomes" id="UP000434223"/>
    </source>
</evidence>
<sequence>MRYDYRKIKTEKVEVKGIVCEFYDMRIDRATVPDGKYLYEVAGDDGSGAEPARVGKGVLVNFYGSLICNQPLLLKEKVMWLETGDFKYV</sequence>
<dbReference type="Proteomes" id="UP001055091">
    <property type="component" value="Unassembled WGS sequence"/>
</dbReference>
<feature type="domain" description="Large polyvalent protein associated" evidence="1">
    <location>
        <begin position="7"/>
        <end position="78"/>
    </location>
</feature>
<evidence type="ECO:0000313" key="2">
    <source>
        <dbReference type="EMBL" id="CUO01635.1"/>
    </source>
</evidence>
<dbReference type="InterPro" id="IPR040809">
    <property type="entry name" value="LPD28"/>
</dbReference>
<organism evidence="2 5">
    <name type="scientific">Hungatella hathewayi</name>
    <dbReference type="NCBI Taxonomy" id="154046"/>
    <lineage>
        <taxon>Bacteria</taxon>
        <taxon>Bacillati</taxon>
        <taxon>Bacillota</taxon>
        <taxon>Clostridia</taxon>
        <taxon>Lachnospirales</taxon>
        <taxon>Lachnospiraceae</taxon>
        <taxon>Hungatella</taxon>
    </lineage>
</organism>
<dbReference type="EMBL" id="CYZE01000003">
    <property type="protein sequence ID" value="CUO01635.1"/>
    <property type="molecule type" value="Genomic_DNA"/>
</dbReference>
<dbReference type="RefSeq" id="WP_002591425.1">
    <property type="nucleotide sequence ID" value="NZ_BQNJ01000001.1"/>
</dbReference>
<accession>A0A174BPM5</accession>
<evidence type="ECO:0000313" key="3">
    <source>
        <dbReference type="EMBL" id="GKH00701.1"/>
    </source>
</evidence>